<protein>
    <submittedName>
        <fullName evidence="7">LacI family transcriptional regulator</fullName>
    </submittedName>
</protein>
<dbReference type="PRINTS" id="PR00036">
    <property type="entry name" value="HTHLACI"/>
</dbReference>
<evidence type="ECO:0000259" key="5">
    <source>
        <dbReference type="PROSITE" id="PS50932"/>
    </source>
</evidence>
<evidence type="ECO:0000313" key="7">
    <source>
        <dbReference type="EMBL" id="NMO76917.1"/>
    </source>
</evidence>
<dbReference type="PROSITE" id="PS50943">
    <property type="entry name" value="HTH_CROC1"/>
    <property type="match status" value="1"/>
</dbReference>
<name>A0A7Y0K6X5_9BACI</name>
<reference evidence="7 8" key="1">
    <citation type="submission" date="2020-04" db="EMBL/GenBank/DDBJ databases">
        <title>Bacillus sp. UniB3 isolated from commercial digestive syrup.</title>
        <authorList>
            <person name="Thorat V."/>
            <person name="Kirdat K."/>
            <person name="Tiwarekar B."/>
            <person name="Yadav A."/>
        </authorList>
    </citation>
    <scope>NUCLEOTIDE SEQUENCE [LARGE SCALE GENOMIC DNA]</scope>
    <source>
        <strain evidence="7 8">UniB3</strain>
    </source>
</reference>
<dbReference type="InterPro" id="IPR010982">
    <property type="entry name" value="Lambda_DNA-bd_dom_sf"/>
</dbReference>
<evidence type="ECO:0000256" key="1">
    <source>
        <dbReference type="ARBA" id="ARBA00022491"/>
    </source>
</evidence>
<keyword evidence="8" id="KW-1185">Reference proteome</keyword>
<dbReference type="InterPro" id="IPR001387">
    <property type="entry name" value="Cro/C1-type_HTH"/>
</dbReference>
<dbReference type="CDD" id="cd01392">
    <property type="entry name" value="HTH_LacI"/>
    <property type="match status" value="1"/>
</dbReference>
<dbReference type="Proteomes" id="UP000588491">
    <property type="component" value="Unassembled WGS sequence"/>
</dbReference>
<dbReference type="Gene3D" id="3.40.50.2300">
    <property type="match status" value="2"/>
</dbReference>
<dbReference type="GO" id="GO:0003700">
    <property type="term" value="F:DNA-binding transcription factor activity"/>
    <property type="evidence" value="ECO:0007669"/>
    <property type="project" value="TreeGrafter"/>
</dbReference>
<organism evidence="7 8">
    <name type="scientific">Niallia alba</name>
    <dbReference type="NCBI Taxonomy" id="2729105"/>
    <lineage>
        <taxon>Bacteria</taxon>
        <taxon>Bacillati</taxon>
        <taxon>Bacillota</taxon>
        <taxon>Bacilli</taxon>
        <taxon>Bacillales</taxon>
        <taxon>Bacillaceae</taxon>
        <taxon>Niallia</taxon>
    </lineage>
</organism>
<dbReference type="PROSITE" id="PS00356">
    <property type="entry name" value="HTH_LACI_1"/>
    <property type="match status" value="1"/>
</dbReference>
<dbReference type="GO" id="GO:0000976">
    <property type="term" value="F:transcription cis-regulatory region binding"/>
    <property type="evidence" value="ECO:0007669"/>
    <property type="project" value="TreeGrafter"/>
</dbReference>
<dbReference type="CDD" id="cd06291">
    <property type="entry name" value="PBP1_Qymf-like"/>
    <property type="match status" value="1"/>
</dbReference>
<comment type="caution">
    <text evidence="7">The sequence shown here is derived from an EMBL/GenBank/DDBJ whole genome shotgun (WGS) entry which is preliminary data.</text>
</comment>
<dbReference type="InterPro" id="IPR028082">
    <property type="entry name" value="Peripla_BP_I"/>
</dbReference>
<dbReference type="EMBL" id="JABBPK010000001">
    <property type="protein sequence ID" value="NMO76917.1"/>
    <property type="molecule type" value="Genomic_DNA"/>
</dbReference>
<evidence type="ECO:0000313" key="8">
    <source>
        <dbReference type="Proteomes" id="UP000588491"/>
    </source>
</evidence>
<dbReference type="SUPFAM" id="SSF47413">
    <property type="entry name" value="lambda repressor-like DNA-binding domains"/>
    <property type="match status" value="1"/>
</dbReference>
<dbReference type="PANTHER" id="PTHR30146:SF95">
    <property type="entry name" value="RIBOSE OPERON REPRESSOR"/>
    <property type="match status" value="1"/>
</dbReference>
<feature type="domain" description="HTH cro/C1-type" evidence="6">
    <location>
        <begin position="5"/>
        <end position="47"/>
    </location>
</feature>
<evidence type="ECO:0000256" key="4">
    <source>
        <dbReference type="ARBA" id="ARBA00023163"/>
    </source>
</evidence>
<dbReference type="Gene3D" id="1.10.260.40">
    <property type="entry name" value="lambda repressor-like DNA-binding domains"/>
    <property type="match status" value="1"/>
</dbReference>
<evidence type="ECO:0000259" key="6">
    <source>
        <dbReference type="PROSITE" id="PS50943"/>
    </source>
</evidence>
<keyword evidence="3" id="KW-0238">DNA-binding</keyword>
<evidence type="ECO:0000256" key="2">
    <source>
        <dbReference type="ARBA" id="ARBA00023015"/>
    </source>
</evidence>
<keyword evidence="1" id="KW-0678">Repressor</keyword>
<dbReference type="Pfam" id="PF13377">
    <property type="entry name" value="Peripla_BP_3"/>
    <property type="match status" value="1"/>
</dbReference>
<accession>A0A7Y0K6X5</accession>
<proteinExistence type="predicted"/>
<feature type="domain" description="HTH lacI-type" evidence="5">
    <location>
        <begin position="3"/>
        <end position="57"/>
    </location>
</feature>
<dbReference type="AlphaFoldDB" id="A0A7Y0K6X5"/>
<dbReference type="PANTHER" id="PTHR30146">
    <property type="entry name" value="LACI-RELATED TRANSCRIPTIONAL REPRESSOR"/>
    <property type="match status" value="1"/>
</dbReference>
<dbReference type="PROSITE" id="PS50932">
    <property type="entry name" value="HTH_LACI_2"/>
    <property type="match status" value="1"/>
</dbReference>
<keyword evidence="4" id="KW-0804">Transcription</keyword>
<dbReference type="InterPro" id="IPR000843">
    <property type="entry name" value="HTH_LacI"/>
</dbReference>
<keyword evidence="2" id="KW-0805">Transcription regulation</keyword>
<dbReference type="SUPFAM" id="SSF53822">
    <property type="entry name" value="Periplasmic binding protein-like I"/>
    <property type="match status" value="1"/>
</dbReference>
<dbReference type="RefSeq" id="WP_169188205.1">
    <property type="nucleotide sequence ID" value="NZ_JABBPK010000001.1"/>
</dbReference>
<dbReference type="InterPro" id="IPR046335">
    <property type="entry name" value="LacI/GalR-like_sensor"/>
</dbReference>
<dbReference type="SMART" id="SM00354">
    <property type="entry name" value="HTH_LACI"/>
    <property type="match status" value="1"/>
</dbReference>
<gene>
    <name evidence="7" type="ORF">HHU08_07915</name>
</gene>
<sequence>MKVKLEDVAQLAGVSPTTVSRVLNNRGYISEKTREKVEQAIKDLNYYPNDIARSLFKKRTNFIGLILPTINNPFFSELALYIENICSNHEFKVILCNSLGQVAKETSYAEMLIRHQVDGIIVCSYNRGIEIYKNSKLPIVAIDHYLSPTIPVIGSDNYEGGRLAVQHLLNQGCKEIIHINGPSELETPTQNRRKAYEDQVAHPITYELNSVFDEEATAETIKKIFKEHPETDGIFASDDLIASTCLKVANELGIQVPNQLKVVGYDGTLSVRSLLPHLTTIKQPIEEIAQSAVLRLMDIINEVNKDERMEIILPVQLLENGTAELNG</sequence>
<evidence type="ECO:0000256" key="3">
    <source>
        <dbReference type="ARBA" id="ARBA00023125"/>
    </source>
</evidence>
<dbReference type="Pfam" id="PF00356">
    <property type="entry name" value="LacI"/>
    <property type="match status" value="1"/>
</dbReference>